<accession>A0A409XPK8</accession>
<sequence>MLGSTFLASLCAVFLLWSSIAILSTAAPLGRLSNEIVERDLIPIVEGDEIPPTLVDLQDQVENFQQQVDEGVFFRCQWDASLMLSPGTATVGELGYEGLVDQLTIAKAKYAEEWRARFSMGLVERGIRGVAVFVSSTPELPTETISSTSPSSTFPSSTSEADSVSQTSTSESSAIESANTESASGTTISATPTTSVNTEDIKKHNAGACLVVSVETVVTRVETSLVIIASEAVTSKVPLETITSTQRGTVSSPLPAATSIGPAPGSPNETINDSVPQLTSKPVAPTGKAANSSVGQTQSGALSLAPKSTLTAVFGASLVGMLLML</sequence>
<feature type="region of interest" description="Disordered" evidence="1">
    <location>
        <begin position="246"/>
        <end position="272"/>
    </location>
</feature>
<reference evidence="3 4" key="1">
    <citation type="journal article" date="2018" name="Evol. Lett.">
        <title>Horizontal gene cluster transfer increased hallucinogenic mushroom diversity.</title>
        <authorList>
            <person name="Reynolds H.T."/>
            <person name="Vijayakumar V."/>
            <person name="Gluck-Thaler E."/>
            <person name="Korotkin H.B."/>
            <person name="Matheny P.B."/>
            <person name="Slot J.C."/>
        </authorList>
    </citation>
    <scope>NUCLEOTIDE SEQUENCE [LARGE SCALE GENOMIC DNA]</scope>
    <source>
        <strain evidence="3 4">2631</strain>
    </source>
</reference>
<dbReference type="Proteomes" id="UP000283269">
    <property type="component" value="Unassembled WGS sequence"/>
</dbReference>
<dbReference type="EMBL" id="NHYD01000994">
    <property type="protein sequence ID" value="PPQ92719.1"/>
    <property type="molecule type" value="Genomic_DNA"/>
</dbReference>
<dbReference type="InParanoid" id="A0A409XPK8"/>
<evidence type="ECO:0000256" key="1">
    <source>
        <dbReference type="SAM" id="MobiDB-lite"/>
    </source>
</evidence>
<evidence type="ECO:0000256" key="2">
    <source>
        <dbReference type="SAM" id="SignalP"/>
    </source>
</evidence>
<feature type="signal peptide" evidence="2">
    <location>
        <begin position="1"/>
        <end position="26"/>
    </location>
</feature>
<evidence type="ECO:0000313" key="3">
    <source>
        <dbReference type="EMBL" id="PPQ92719.1"/>
    </source>
</evidence>
<evidence type="ECO:0000313" key="4">
    <source>
        <dbReference type="Proteomes" id="UP000283269"/>
    </source>
</evidence>
<protein>
    <submittedName>
        <fullName evidence="3">Uncharacterized protein</fullName>
    </submittedName>
</protein>
<gene>
    <name evidence="3" type="ORF">CVT25_014026</name>
</gene>
<dbReference type="STRING" id="93625.A0A409XPK8"/>
<dbReference type="AlphaFoldDB" id="A0A409XPK8"/>
<organism evidence="3 4">
    <name type="scientific">Psilocybe cyanescens</name>
    <dbReference type="NCBI Taxonomy" id="93625"/>
    <lineage>
        <taxon>Eukaryota</taxon>
        <taxon>Fungi</taxon>
        <taxon>Dikarya</taxon>
        <taxon>Basidiomycota</taxon>
        <taxon>Agaricomycotina</taxon>
        <taxon>Agaricomycetes</taxon>
        <taxon>Agaricomycetidae</taxon>
        <taxon>Agaricales</taxon>
        <taxon>Agaricineae</taxon>
        <taxon>Strophariaceae</taxon>
        <taxon>Psilocybe</taxon>
    </lineage>
</organism>
<feature type="chain" id="PRO_5019540909" evidence="2">
    <location>
        <begin position="27"/>
        <end position="325"/>
    </location>
</feature>
<feature type="compositionally biased region" description="Low complexity" evidence="1">
    <location>
        <begin position="140"/>
        <end position="184"/>
    </location>
</feature>
<keyword evidence="2" id="KW-0732">Signal</keyword>
<comment type="caution">
    <text evidence="3">The sequence shown here is derived from an EMBL/GenBank/DDBJ whole genome shotgun (WGS) entry which is preliminary data.</text>
</comment>
<feature type="region of interest" description="Disordered" evidence="1">
    <location>
        <begin position="140"/>
        <end position="193"/>
    </location>
</feature>
<proteinExistence type="predicted"/>
<name>A0A409XPK8_PSICY</name>
<keyword evidence="4" id="KW-1185">Reference proteome</keyword>
<dbReference type="OrthoDB" id="3068176at2759"/>